<dbReference type="OrthoDB" id="8691508at2759"/>
<dbReference type="EMBL" id="VXAG01000169">
    <property type="protein sequence ID" value="NXJ76829.1"/>
    <property type="molecule type" value="Genomic_DNA"/>
</dbReference>
<dbReference type="PANTHER" id="PTHR11949">
    <property type="entry name" value="INTERFERON REGULATORY FACTOR"/>
    <property type="match status" value="1"/>
</dbReference>
<reference evidence="2 3" key="1">
    <citation type="submission" date="2019-09" db="EMBL/GenBank/DDBJ databases">
        <title>Bird 10,000 Genomes (B10K) Project - Family phase.</title>
        <authorList>
            <person name="Zhang G."/>
        </authorList>
    </citation>
    <scope>NUCLEOTIDE SEQUENCE [LARGE SCALE GENOMIC DNA]</scope>
    <source>
        <strain evidence="2">B10K-DU-007-40</strain>
        <tissue evidence="2">Mixed tissue sample</tissue>
    </source>
</reference>
<gene>
    <name evidence="2" type="primary">Irf3</name>
    <name evidence="2" type="ORF">TROMEL_R12481</name>
</gene>
<dbReference type="PRINTS" id="PR00267">
    <property type="entry name" value="INTFRNREGFCT"/>
</dbReference>
<dbReference type="InterPro" id="IPR001346">
    <property type="entry name" value="Interferon_reg_fact_DNA-bd_dom"/>
</dbReference>
<dbReference type="PROSITE" id="PS51507">
    <property type="entry name" value="IRF_2"/>
    <property type="match status" value="1"/>
</dbReference>
<feature type="domain" description="IRF tryptophan pentad repeat" evidence="1">
    <location>
        <begin position="7"/>
        <end position="118"/>
    </location>
</feature>
<evidence type="ECO:0000313" key="2">
    <source>
        <dbReference type="EMBL" id="NXJ76829.1"/>
    </source>
</evidence>
<evidence type="ECO:0000313" key="3">
    <source>
        <dbReference type="Proteomes" id="UP000550660"/>
    </source>
</evidence>
<name>A0A7L0E161_TROML</name>
<sequence>AHREAQKLRFVPWLLQAVSSGCYQGLHWTNPALGAFRIPWKHNSRKDVTSSDLEIFKVRGRRGDSWQQTGVFEVGGVGGLSRNELEWKTNFRCAMSSTHMFTLLEDRSKCGDDPHKIF</sequence>
<dbReference type="InterPro" id="IPR036388">
    <property type="entry name" value="WH-like_DNA-bd_sf"/>
</dbReference>
<accession>A0A7L0E161</accession>
<dbReference type="GO" id="GO:0000978">
    <property type="term" value="F:RNA polymerase II cis-regulatory region sequence-specific DNA binding"/>
    <property type="evidence" value="ECO:0007669"/>
    <property type="project" value="TreeGrafter"/>
</dbReference>
<dbReference type="InterPro" id="IPR036390">
    <property type="entry name" value="WH_DNA-bd_sf"/>
</dbReference>
<organism evidence="2 3">
    <name type="scientific">Trogon melanurus</name>
    <name type="common">Black-tailed trogon</name>
    <dbReference type="NCBI Taxonomy" id="56311"/>
    <lineage>
        <taxon>Eukaryota</taxon>
        <taxon>Metazoa</taxon>
        <taxon>Chordata</taxon>
        <taxon>Craniata</taxon>
        <taxon>Vertebrata</taxon>
        <taxon>Euteleostomi</taxon>
        <taxon>Archelosauria</taxon>
        <taxon>Archosauria</taxon>
        <taxon>Dinosauria</taxon>
        <taxon>Saurischia</taxon>
        <taxon>Theropoda</taxon>
        <taxon>Coelurosauria</taxon>
        <taxon>Aves</taxon>
        <taxon>Neognathae</taxon>
        <taxon>Neoaves</taxon>
        <taxon>Telluraves</taxon>
        <taxon>Coraciimorphae</taxon>
        <taxon>Trogoniformes</taxon>
        <taxon>Trogonidae</taxon>
        <taxon>Trogon</taxon>
    </lineage>
</organism>
<dbReference type="GO" id="GO:0002376">
    <property type="term" value="P:immune system process"/>
    <property type="evidence" value="ECO:0007669"/>
    <property type="project" value="TreeGrafter"/>
</dbReference>
<dbReference type="Gene3D" id="1.10.10.10">
    <property type="entry name" value="Winged helix-like DNA-binding domain superfamily/Winged helix DNA-binding domain"/>
    <property type="match status" value="1"/>
</dbReference>
<dbReference type="SMART" id="SM00348">
    <property type="entry name" value="IRF"/>
    <property type="match status" value="1"/>
</dbReference>
<keyword evidence="3" id="KW-1185">Reference proteome</keyword>
<evidence type="ECO:0000259" key="1">
    <source>
        <dbReference type="PROSITE" id="PS51507"/>
    </source>
</evidence>
<proteinExistence type="predicted"/>
<dbReference type="AlphaFoldDB" id="A0A7L0E161"/>
<dbReference type="PANTHER" id="PTHR11949:SF2">
    <property type="entry name" value="INTERFERON REGULATORY FACTOR 7"/>
    <property type="match status" value="1"/>
</dbReference>
<dbReference type="GO" id="GO:0005634">
    <property type="term" value="C:nucleus"/>
    <property type="evidence" value="ECO:0007669"/>
    <property type="project" value="TreeGrafter"/>
</dbReference>
<protein>
    <submittedName>
        <fullName evidence="2">IRF3 factor</fullName>
    </submittedName>
</protein>
<dbReference type="GO" id="GO:0000981">
    <property type="term" value="F:DNA-binding transcription factor activity, RNA polymerase II-specific"/>
    <property type="evidence" value="ECO:0007669"/>
    <property type="project" value="TreeGrafter"/>
</dbReference>
<dbReference type="Pfam" id="PF00605">
    <property type="entry name" value="IRF"/>
    <property type="match status" value="1"/>
</dbReference>
<feature type="non-terminal residue" evidence="2">
    <location>
        <position position="1"/>
    </location>
</feature>
<feature type="non-terminal residue" evidence="2">
    <location>
        <position position="118"/>
    </location>
</feature>
<dbReference type="SUPFAM" id="SSF46785">
    <property type="entry name" value="Winged helix' DNA-binding domain"/>
    <property type="match status" value="1"/>
</dbReference>
<comment type="caution">
    <text evidence="2">The sequence shown here is derived from an EMBL/GenBank/DDBJ whole genome shotgun (WGS) entry which is preliminary data.</text>
</comment>
<dbReference type="Proteomes" id="UP000550660">
    <property type="component" value="Unassembled WGS sequence"/>
</dbReference>